<dbReference type="Proteomes" id="UP000708208">
    <property type="component" value="Unassembled WGS sequence"/>
</dbReference>
<evidence type="ECO:0000313" key="1">
    <source>
        <dbReference type="EMBL" id="CAG7820183.1"/>
    </source>
</evidence>
<gene>
    <name evidence="1" type="ORF">AFUS01_LOCUS30586</name>
</gene>
<proteinExistence type="predicted"/>
<protein>
    <submittedName>
        <fullName evidence="1">Uncharacterized protein</fullName>
    </submittedName>
</protein>
<reference evidence="1" key="1">
    <citation type="submission" date="2021-06" db="EMBL/GenBank/DDBJ databases">
        <authorList>
            <person name="Hodson N. C."/>
            <person name="Mongue J. A."/>
            <person name="Jaron S. K."/>
        </authorList>
    </citation>
    <scope>NUCLEOTIDE SEQUENCE</scope>
</reference>
<dbReference type="AlphaFoldDB" id="A0A8J2PFK0"/>
<accession>A0A8J2PFK0</accession>
<name>A0A8J2PFK0_9HEXA</name>
<comment type="caution">
    <text evidence="1">The sequence shown here is derived from an EMBL/GenBank/DDBJ whole genome shotgun (WGS) entry which is preliminary data.</text>
</comment>
<organism evidence="1 2">
    <name type="scientific">Allacma fusca</name>
    <dbReference type="NCBI Taxonomy" id="39272"/>
    <lineage>
        <taxon>Eukaryota</taxon>
        <taxon>Metazoa</taxon>
        <taxon>Ecdysozoa</taxon>
        <taxon>Arthropoda</taxon>
        <taxon>Hexapoda</taxon>
        <taxon>Collembola</taxon>
        <taxon>Symphypleona</taxon>
        <taxon>Sminthuridae</taxon>
        <taxon>Allacma</taxon>
    </lineage>
</organism>
<keyword evidence="2" id="KW-1185">Reference proteome</keyword>
<dbReference type="EMBL" id="CAJVCH010471793">
    <property type="protein sequence ID" value="CAG7820183.1"/>
    <property type="molecule type" value="Genomic_DNA"/>
</dbReference>
<sequence>MVSFKIAVIVGFIVYSETAGIPRIFKRYFGSPSIFKRDTSDDLDQELNQKSLVGSDISKRYFSMPQMFKRDISDELNQELEQEFLEDSDISKRYFGSPSIFKRQSAGHCFERVDDIEQQEDNIAAIFNADSVRKCFTRLNIDPKVFHTFSANDTERSGEVFDAEAARYCPSWPTSKKCIFNYLKSNSTLGSFNPFLCSKLSGWSNVGLADCFSKHGNHQKFMQCTTNKRQEHVESGFIPPFKRTAKEFIACVQTIATDCAAGNNSTELEMSVILNLIDDTLGSSFDLFWEEFRKE</sequence>
<evidence type="ECO:0000313" key="2">
    <source>
        <dbReference type="Proteomes" id="UP000708208"/>
    </source>
</evidence>